<protein>
    <submittedName>
        <fullName evidence="1">Putative ovule protein</fullName>
    </submittedName>
</protein>
<organism evidence="1">
    <name type="scientific">Solanum chacoense</name>
    <name type="common">Chaco potato</name>
    <dbReference type="NCBI Taxonomy" id="4108"/>
    <lineage>
        <taxon>Eukaryota</taxon>
        <taxon>Viridiplantae</taxon>
        <taxon>Streptophyta</taxon>
        <taxon>Embryophyta</taxon>
        <taxon>Tracheophyta</taxon>
        <taxon>Spermatophyta</taxon>
        <taxon>Magnoliopsida</taxon>
        <taxon>eudicotyledons</taxon>
        <taxon>Gunneridae</taxon>
        <taxon>Pentapetalae</taxon>
        <taxon>asterids</taxon>
        <taxon>lamiids</taxon>
        <taxon>Solanales</taxon>
        <taxon>Solanaceae</taxon>
        <taxon>Solanoideae</taxon>
        <taxon>Solaneae</taxon>
        <taxon>Solanum</taxon>
    </lineage>
</organism>
<dbReference type="EMBL" id="GEDG01033177">
    <property type="protein sequence ID" value="JAP10403.1"/>
    <property type="molecule type" value="Transcribed_RNA"/>
</dbReference>
<dbReference type="AlphaFoldDB" id="A0A0V0GR67"/>
<reference evidence="1" key="1">
    <citation type="submission" date="2015-12" db="EMBL/GenBank/DDBJ databases">
        <title>Gene expression during late stages of embryo sac development: a critical building block for successful pollen-pistil interactions.</title>
        <authorList>
            <person name="Liu Y."/>
            <person name="Joly V."/>
            <person name="Sabar M."/>
            <person name="Matton D.P."/>
        </authorList>
    </citation>
    <scope>NUCLEOTIDE SEQUENCE</scope>
</reference>
<sequence length="93" mass="10070">MSSRESSIGGDCNRLYTALTGCHRRFAPGRERDLACRHINRSLAECMVAVICPAESDAVRSLCSSGGTALKRRQCQEAQLSLSVCLSSHQDPS</sequence>
<proteinExistence type="predicted"/>
<name>A0A0V0GR67_SOLCH</name>
<accession>A0A0V0GR67</accession>
<evidence type="ECO:0000313" key="1">
    <source>
        <dbReference type="EMBL" id="JAP10403.1"/>
    </source>
</evidence>